<protein>
    <submittedName>
        <fullName evidence="2">Uncharacterized protein</fullName>
    </submittedName>
</protein>
<name>A0A914AM49_PATMI</name>
<feature type="region of interest" description="Disordered" evidence="1">
    <location>
        <begin position="169"/>
        <end position="239"/>
    </location>
</feature>
<feature type="region of interest" description="Disordered" evidence="1">
    <location>
        <begin position="92"/>
        <end position="113"/>
    </location>
</feature>
<feature type="compositionally biased region" description="Basic and acidic residues" evidence="1">
    <location>
        <begin position="213"/>
        <end position="231"/>
    </location>
</feature>
<feature type="compositionally biased region" description="Low complexity" evidence="1">
    <location>
        <begin position="200"/>
        <end position="210"/>
    </location>
</feature>
<dbReference type="AlphaFoldDB" id="A0A914AM49"/>
<evidence type="ECO:0000256" key="1">
    <source>
        <dbReference type="SAM" id="MobiDB-lite"/>
    </source>
</evidence>
<evidence type="ECO:0000313" key="3">
    <source>
        <dbReference type="Proteomes" id="UP000887568"/>
    </source>
</evidence>
<sequence length="302" mass="34463">MPIQRHRSGSQQMTYDVEDEYSDEWEDSFQDTADVICITPPVGYKPKARDGHQQVYLSKMILQRMKRASGASETRRAREVFRRYEERRHLARQMLKQSPEEPSSPPLPGSVIGSRLQDDVEYYSSDFTEDEDDAKWVGDAGRHIVTIETSSGGEEVLTSSEDEEIQLLMGKSDKHTRRRTSSVVDFGKQCRGDRSHKGKNASSSATNNAAKDNLPDTDGRRFNLPHDRPLDPWRLPPIENLTKKGPVNLVLNPATSQDTAWEGPSTASIPDQMLMKSLRAKARKLKKHERQKRKRKQMSEKK</sequence>
<evidence type="ECO:0000313" key="2">
    <source>
        <dbReference type="EnsemblMetazoa" id="XP_038065105.1"/>
    </source>
</evidence>
<dbReference type="GeneID" id="119735476"/>
<accession>A0A914AM49</accession>
<dbReference type="Proteomes" id="UP000887568">
    <property type="component" value="Unplaced"/>
</dbReference>
<dbReference type="RefSeq" id="XP_038065105.1">
    <property type="nucleotide sequence ID" value="XM_038209177.1"/>
</dbReference>
<feature type="region of interest" description="Disordered" evidence="1">
    <location>
        <begin position="281"/>
        <end position="302"/>
    </location>
</feature>
<dbReference type="EnsemblMetazoa" id="XM_038209177.1">
    <property type="protein sequence ID" value="XP_038065105.1"/>
    <property type="gene ID" value="LOC119735476"/>
</dbReference>
<dbReference type="OrthoDB" id="10458131at2759"/>
<feature type="region of interest" description="Disordered" evidence="1">
    <location>
        <begin position="1"/>
        <end position="21"/>
    </location>
</feature>
<dbReference type="OMA" id="SHTRDEF"/>
<keyword evidence="3" id="KW-1185">Reference proteome</keyword>
<feature type="compositionally biased region" description="Basic residues" evidence="1">
    <location>
        <begin position="281"/>
        <end position="296"/>
    </location>
</feature>
<organism evidence="2 3">
    <name type="scientific">Patiria miniata</name>
    <name type="common">Bat star</name>
    <name type="synonym">Asterina miniata</name>
    <dbReference type="NCBI Taxonomy" id="46514"/>
    <lineage>
        <taxon>Eukaryota</taxon>
        <taxon>Metazoa</taxon>
        <taxon>Echinodermata</taxon>
        <taxon>Eleutherozoa</taxon>
        <taxon>Asterozoa</taxon>
        <taxon>Asteroidea</taxon>
        <taxon>Valvatacea</taxon>
        <taxon>Valvatida</taxon>
        <taxon>Asterinidae</taxon>
        <taxon>Patiria</taxon>
    </lineage>
</organism>
<reference evidence="2" key="1">
    <citation type="submission" date="2022-11" db="UniProtKB">
        <authorList>
            <consortium name="EnsemblMetazoa"/>
        </authorList>
    </citation>
    <scope>IDENTIFICATION</scope>
</reference>
<proteinExistence type="predicted"/>